<comment type="caution">
    <text evidence="3">The sequence shown here is derived from an EMBL/GenBank/DDBJ whole genome shotgun (WGS) entry which is preliminary data.</text>
</comment>
<protein>
    <recommendedName>
        <fullName evidence="2">RUN domain-containing protein</fullName>
    </recommendedName>
</protein>
<dbReference type="GO" id="GO:0005085">
    <property type="term" value="F:guanyl-nucleotide exchange factor activity"/>
    <property type="evidence" value="ECO:0007669"/>
    <property type="project" value="InterPro"/>
</dbReference>
<dbReference type="InterPro" id="IPR004012">
    <property type="entry name" value="Run_dom"/>
</dbReference>
<dbReference type="AlphaFoldDB" id="A0A818DZ08"/>
<dbReference type="InterPro" id="IPR037213">
    <property type="entry name" value="Run_dom_sf"/>
</dbReference>
<feature type="compositionally biased region" description="Low complexity" evidence="1">
    <location>
        <begin position="14"/>
        <end position="26"/>
    </location>
</feature>
<dbReference type="PROSITE" id="PS50826">
    <property type="entry name" value="RUN"/>
    <property type="match status" value="1"/>
</dbReference>
<evidence type="ECO:0000313" key="3">
    <source>
        <dbReference type="EMBL" id="CAF3454323.1"/>
    </source>
</evidence>
<proteinExistence type="predicted"/>
<dbReference type="EMBL" id="CAJNYD010002910">
    <property type="protein sequence ID" value="CAF3454323.1"/>
    <property type="molecule type" value="Genomic_DNA"/>
</dbReference>
<feature type="region of interest" description="Disordered" evidence="1">
    <location>
        <begin position="1"/>
        <end position="38"/>
    </location>
</feature>
<dbReference type="GO" id="GO:0031267">
    <property type="term" value="F:small GTPase binding"/>
    <property type="evidence" value="ECO:0007669"/>
    <property type="project" value="InterPro"/>
</dbReference>
<gene>
    <name evidence="3" type="ORF">LUA448_LOCUS22152</name>
</gene>
<dbReference type="Proteomes" id="UP000663833">
    <property type="component" value="Unassembled WGS sequence"/>
</dbReference>
<name>A0A818DZ08_9BILA</name>
<dbReference type="PANTHER" id="PTHR46070:SF1">
    <property type="entry name" value="PINSTRIPE, ISOFORM A"/>
    <property type="match status" value="1"/>
</dbReference>
<sequence>MTTSFISGGSQANLSASVRSRSPSLRRVNDQKNQSNQQADDIYELLGRSINQLVKYFDEPEKKRGLITPILCGEDGLVNALEKTLSYGLKKSTGNVPFFDGGRKRYVWDFLIKVCDEYDGRRSQWQRTKLEKKLLFLI</sequence>
<feature type="domain" description="RUN" evidence="2">
    <location>
        <begin position="68"/>
        <end position="138"/>
    </location>
</feature>
<dbReference type="SUPFAM" id="SSF140741">
    <property type="entry name" value="RUN domain-like"/>
    <property type="match status" value="1"/>
</dbReference>
<feature type="compositionally biased region" description="Polar residues" evidence="1">
    <location>
        <begin position="1"/>
        <end position="13"/>
    </location>
</feature>
<evidence type="ECO:0000313" key="4">
    <source>
        <dbReference type="Proteomes" id="UP000663833"/>
    </source>
</evidence>
<accession>A0A818DZ08</accession>
<evidence type="ECO:0000256" key="1">
    <source>
        <dbReference type="SAM" id="MobiDB-lite"/>
    </source>
</evidence>
<evidence type="ECO:0000259" key="2">
    <source>
        <dbReference type="PROSITE" id="PS50826"/>
    </source>
</evidence>
<dbReference type="InterPro" id="IPR047278">
    <property type="entry name" value="DEN5A/B"/>
</dbReference>
<organism evidence="3 4">
    <name type="scientific">Rotaria socialis</name>
    <dbReference type="NCBI Taxonomy" id="392032"/>
    <lineage>
        <taxon>Eukaryota</taxon>
        <taxon>Metazoa</taxon>
        <taxon>Spiralia</taxon>
        <taxon>Gnathifera</taxon>
        <taxon>Rotifera</taxon>
        <taxon>Eurotatoria</taxon>
        <taxon>Bdelloidea</taxon>
        <taxon>Philodinida</taxon>
        <taxon>Philodinidae</taxon>
        <taxon>Rotaria</taxon>
    </lineage>
</organism>
<dbReference type="PANTHER" id="PTHR46070">
    <property type="entry name" value="PINSTRIPE, ISOFORM A"/>
    <property type="match status" value="1"/>
</dbReference>
<reference evidence="3" key="1">
    <citation type="submission" date="2021-02" db="EMBL/GenBank/DDBJ databases">
        <authorList>
            <person name="Nowell W R."/>
        </authorList>
    </citation>
    <scope>NUCLEOTIDE SEQUENCE</scope>
</reference>